<gene>
    <name evidence="2" type="ORF">D3H35_27295</name>
</gene>
<dbReference type="InterPro" id="IPR011083">
    <property type="entry name" value="Phage_tail_collar_dom"/>
</dbReference>
<protein>
    <submittedName>
        <fullName evidence="2">Phage tail protein</fullName>
    </submittedName>
</protein>
<organism evidence="2 3">
    <name type="scientific">Cohnella faecalis</name>
    <dbReference type="NCBI Taxonomy" id="2315694"/>
    <lineage>
        <taxon>Bacteria</taxon>
        <taxon>Bacillati</taxon>
        <taxon>Bacillota</taxon>
        <taxon>Bacilli</taxon>
        <taxon>Bacillales</taxon>
        <taxon>Paenibacillaceae</taxon>
        <taxon>Cohnella</taxon>
    </lineage>
</organism>
<comment type="caution">
    <text evidence="2">The sequence shown here is derived from an EMBL/GenBank/DDBJ whole genome shotgun (WGS) entry which is preliminary data.</text>
</comment>
<dbReference type="SUPFAM" id="SSF88874">
    <property type="entry name" value="Receptor-binding domain of short tail fibre protein gp12"/>
    <property type="match status" value="1"/>
</dbReference>
<dbReference type="InterPro" id="IPR037053">
    <property type="entry name" value="Phage_tail_collar_dom_sf"/>
</dbReference>
<feature type="domain" description="Phage tail collar" evidence="1">
    <location>
        <begin position="6"/>
        <end position="62"/>
    </location>
</feature>
<reference evidence="2 3" key="1">
    <citation type="submission" date="2018-09" db="EMBL/GenBank/DDBJ databases">
        <title>Cohnella cavernae sp. nov., isolated from a karst cave.</title>
        <authorList>
            <person name="Zhu H."/>
        </authorList>
    </citation>
    <scope>NUCLEOTIDE SEQUENCE [LARGE SCALE GENOMIC DNA]</scope>
    <source>
        <strain evidence="2 3">K2E09-144</strain>
    </source>
</reference>
<dbReference type="AlphaFoldDB" id="A0A398CD85"/>
<dbReference type="EMBL" id="QXJM01000049">
    <property type="protein sequence ID" value="RIE00670.1"/>
    <property type="molecule type" value="Genomic_DNA"/>
</dbReference>
<dbReference type="Proteomes" id="UP000266340">
    <property type="component" value="Unassembled WGS sequence"/>
</dbReference>
<dbReference type="Pfam" id="PF07484">
    <property type="entry name" value="Collar"/>
    <property type="match status" value="1"/>
</dbReference>
<dbReference type="Gene3D" id="3.90.1340.10">
    <property type="entry name" value="Phage tail collar domain"/>
    <property type="match status" value="1"/>
</dbReference>
<evidence type="ECO:0000313" key="2">
    <source>
        <dbReference type="EMBL" id="RIE00670.1"/>
    </source>
</evidence>
<proteinExistence type="predicted"/>
<dbReference type="OrthoDB" id="9810174at2"/>
<evidence type="ECO:0000313" key="3">
    <source>
        <dbReference type="Proteomes" id="UP000266340"/>
    </source>
</evidence>
<sequence>MDPYVGEIRIFAGKYAPNGWALCDGSLLPVQSNQALFSILGKTYGGDGRTTFGVPDLRGTAPMHQGTGPGLTPRPYATSGGQNTVTLLESQIPNHTHVPLIQTTASQSSAAQAIWATSPGSSKTARKIYSNNVDTPMNPMAISPTGGNQAHNNLQPYLTMNFIISLEGVYPLKP</sequence>
<accession>A0A398CD85</accession>
<evidence type="ECO:0000259" key="1">
    <source>
        <dbReference type="Pfam" id="PF07484"/>
    </source>
</evidence>
<name>A0A398CD85_9BACL</name>
<dbReference type="RefSeq" id="WP_119152284.1">
    <property type="nucleotide sequence ID" value="NZ_JBHSOV010000034.1"/>
</dbReference>
<keyword evidence="3" id="KW-1185">Reference proteome</keyword>